<dbReference type="GO" id="GO:0005737">
    <property type="term" value="C:cytoplasm"/>
    <property type="evidence" value="ECO:0007669"/>
    <property type="project" value="TreeGrafter"/>
</dbReference>
<dbReference type="EMBL" id="BRZM01000077">
    <property type="protein sequence ID" value="GLD65221.1"/>
    <property type="molecule type" value="Genomic_DNA"/>
</dbReference>
<dbReference type="SUPFAM" id="SSF55136">
    <property type="entry name" value="Probable bacterial effector-binding domain"/>
    <property type="match status" value="1"/>
</dbReference>
<comment type="caution">
    <text evidence="2">The sequence shown here is derived from an EMBL/GenBank/DDBJ whole genome shotgun (WGS) entry which is preliminary data.</text>
</comment>
<dbReference type="Pfam" id="PF04832">
    <property type="entry name" value="SOUL"/>
    <property type="match status" value="1"/>
</dbReference>
<accession>A0AAD3RE75</accession>
<name>A0AAD3RE75_LATJO</name>
<protein>
    <submittedName>
        <fullName evidence="2">Heme-binding protein 2-like protein</fullName>
    </submittedName>
</protein>
<dbReference type="PANTHER" id="PTHR11220:SF69">
    <property type="entry name" value="HEME-BINDING PROTEIN 2"/>
    <property type="match status" value="1"/>
</dbReference>
<organism evidence="2 3">
    <name type="scientific">Lates japonicus</name>
    <name type="common">Japanese lates</name>
    <dbReference type="NCBI Taxonomy" id="270547"/>
    <lineage>
        <taxon>Eukaryota</taxon>
        <taxon>Metazoa</taxon>
        <taxon>Chordata</taxon>
        <taxon>Craniata</taxon>
        <taxon>Vertebrata</taxon>
        <taxon>Euteleostomi</taxon>
        <taxon>Actinopterygii</taxon>
        <taxon>Neopterygii</taxon>
        <taxon>Teleostei</taxon>
        <taxon>Neoteleostei</taxon>
        <taxon>Acanthomorphata</taxon>
        <taxon>Carangaria</taxon>
        <taxon>Carangaria incertae sedis</taxon>
        <taxon>Centropomidae</taxon>
        <taxon>Lates</taxon>
    </lineage>
</organism>
<evidence type="ECO:0000313" key="3">
    <source>
        <dbReference type="Proteomes" id="UP001279410"/>
    </source>
</evidence>
<gene>
    <name evidence="2" type="ORF">AKAME5_001670300</name>
</gene>
<sequence>MLQFEVAVVCLQLYLWSYIGESRRMEQSLSVLIALILVSFCNVQGWEAPDFCHQKECPEYNVVNTNSDFEERQYVSTDWITTKVENTGDSDLLAAHSRLKDYCLSKGYDSPYEAWPALITVTKGEDGDKLSMSWFVPPGTTMPENTDTVTLVNRPAATVYVRVFTDRPSVKSGEDNTQELREALVKAGKSFDPHSYTGAGYDTYFSLTHHSEIWIYAA</sequence>
<reference evidence="2" key="1">
    <citation type="submission" date="2022-08" db="EMBL/GenBank/DDBJ databases">
        <title>Genome sequencing of akame (Lates japonicus).</title>
        <authorList>
            <person name="Hashiguchi Y."/>
            <person name="Takahashi H."/>
        </authorList>
    </citation>
    <scope>NUCLEOTIDE SEQUENCE</scope>
    <source>
        <strain evidence="2">Kochi</strain>
    </source>
</reference>
<dbReference type="Proteomes" id="UP001279410">
    <property type="component" value="Unassembled WGS sequence"/>
</dbReference>
<comment type="similarity">
    <text evidence="1">Belongs to the HEBP family.</text>
</comment>
<evidence type="ECO:0000256" key="1">
    <source>
        <dbReference type="ARBA" id="ARBA00009817"/>
    </source>
</evidence>
<dbReference type="InterPro" id="IPR011256">
    <property type="entry name" value="Reg_factor_effector_dom_sf"/>
</dbReference>
<dbReference type="Gene3D" id="3.20.80.10">
    <property type="entry name" value="Regulatory factor, effector binding domain"/>
    <property type="match status" value="1"/>
</dbReference>
<dbReference type="PANTHER" id="PTHR11220">
    <property type="entry name" value="HEME-BINDING PROTEIN-RELATED"/>
    <property type="match status" value="1"/>
</dbReference>
<dbReference type="InterPro" id="IPR006917">
    <property type="entry name" value="SOUL_heme-bd"/>
</dbReference>
<dbReference type="AlphaFoldDB" id="A0AAD3RE75"/>
<keyword evidence="3" id="KW-1185">Reference proteome</keyword>
<evidence type="ECO:0000313" key="2">
    <source>
        <dbReference type="EMBL" id="GLD65221.1"/>
    </source>
</evidence>
<dbReference type="GO" id="GO:0020037">
    <property type="term" value="F:heme binding"/>
    <property type="evidence" value="ECO:0007669"/>
    <property type="project" value="TreeGrafter"/>
</dbReference>
<proteinExistence type="inferred from homology"/>